<dbReference type="Proteomes" id="UP000606193">
    <property type="component" value="Unassembled WGS sequence"/>
</dbReference>
<dbReference type="InterPro" id="IPR003695">
    <property type="entry name" value="Ppx_GppA_N"/>
</dbReference>
<organism evidence="4 5">
    <name type="scientific">Jutongia huaianensis</name>
    <dbReference type="NCBI Taxonomy" id="2763668"/>
    <lineage>
        <taxon>Bacteria</taxon>
        <taxon>Bacillati</taxon>
        <taxon>Bacillota</taxon>
        <taxon>Clostridia</taxon>
        <taxon>Lachnospirales</taxon>
        <taxon>Lachnospiraceae</taxon>
        <taxon>Jutongia</taxon>
    </lineage>
</organism>
<dbReference type="Gene3D" id="3.30.420.150">
    <property type="entry name" value="Exopolyphosphatase. Domain 2"/>
    <property type="match status" value="1"/>
</dbReference>
<dbReference type="PANTHER" id="PTHR30005">
    <property type="entry name" value="EXOPOLYPHOSPHATASE"/>
    <property type="match status" value="1"/>
</dbReference>
<name>A0ABR7N088_9FIRM</name>
<gene>
    <name evidence="4" type="ORF">H8704_05280</name>
</gene>
<feature type="domain" description="Ppx/GppA phosphatase C-terminal" evidence="3">
    <location>
        <begin position="335"/>
        <end position="502"/>
    </location>
</feature>
<evidence type="ECO:0000259" key="2">
    <source>
        <dbReference type="Pfam" id="PF02541"/>
    </source>
</evidence>
<protein>
    <submittedName>
        <fullName evidence="4">Exopolyphosphatase</fullName>
    </submittedName>
</protein>
<accession>A0ABR7N088</accession>
<dbReference type="SUPFAM" id="SSF53067">
    <property type="entry name" value="Actin-like ATPase domain"/>
    <property type="match status" value="2"/>
</dbReference>
<keyword evidence="5" id="KW-1185">Reference proteome</keyword>
<dbReference type="Gene3D" id="1.10.3210.10">
    <property type="entry name" value="Hypothetical protein af1432"/>
    <property type="match status" value="1"/>
</dbReference>
<comment type="similarity">
    <text evidence="1">Belongs to the GppA/Ppx family.</text>
</comment>
<dbReference type="PANTHER" id="PTHR30005:SF0">
    <property type="entry name" value="RETROGRADE REGULATION PROTEIN 2"/>
    <property type="match status" value="1"/>
</dbReference>
<dbReference type="RefSeq" id="WP_022465916.1">
    <property type="nucleotide sequence ID" value="NZ_JACRSX010000004.1"/>
</dbReference>
<evidence type="ECO:0000313" key="4">
    <source>
        <dbReference type="EMBL" id="MBC8562049.1"/>
    </source>
</evidence>
<dbReference type="Pfam" id="PF02541">
    <property type="entry name" value="Ppx-GppA"/>
    <property type="match status" value="1"/>
</dbReference>
<proteinExistence type="inferred from homology"/>
<dbReference type="CDD" id="cd24006">
    <property type="entry name" value="ASKHA_NBD_PPX_GppA"/>
    <property type="match status" value="1"/>
</dbReference>
<dbReference type="SUPFAM" id="SSF109604">
    <property type="entry name" value="HD-domain/PDEase-like"/>
    <property type="match status" value="1"/>
</dbReference>
<dbReference type="Pfam" id="PF21447">
    <property type="entry name" value="Ppx-GppA_III"/>
    <property type="match status" value="1"/>
</dbReference>
<dbReference type="Gene3D" id="3.30.420.40">
    <property type="match status" value="1"/>
</dbReference>
<dbReference type="InterPro" id="IPR043129">
    <property type="entry name" value="ATPase_NBD"/>
</dbReference>
<sequence length="539" mass="61838">MAITTFAAIDVGSHETSLRIYEVSKKFGIRELDYVHHTARLGYETYSTKHISYHSIDKLCTILNGFKDKMKEYGISDYMIASTSALREADNNLIVLDQVRQRTGFRIKILSNSEQRYLCYKSIALKENSFHRLIQKGTLLVDVGGGSMQLSLFDKNNLICTQNILLGSLRIQEFLQDMQKHTDNYQNLVYEYISNDLHTFSEQYLKDHKVKNIIAVGNQLRIFVKYLSVHNFGHLQPTDSRGKKKDSVSRQEYDEFYDAISSQHPEDLAKELNTSVDQASLLLPTAMIYHNIFEETGAEQMWLSGITLCEGMAADFAERKEKISPAHSFLDDIIHTARSIADRYGCSKNHCDYVENAALKIFDAVKRQQNMTKHDRLLLQLSVILHNCGSYINLKEVGENSYKIIMSTELIGISHKERMIVATAVRYLRDYFPEYSQLQDSFDKEEYVRIAKINAILRLADAMDRSHKQKFTAITTTLRSQVLTITGSTLYDITLEHGIFQNHSDFFEEVFGIQPILKQKKTMTPKHIESTKGKNGGRP</sequence>
<evidence type="ECO:0000313" key="5">
    <source>
        <dbReference type="Proteomes" id="UP000606193"/>
    </source>
</evidence>
<reference evidence="4 5" key="1">
    <citation type="submission" date="2020-08" db="EMBL/GenBank/DDBJ databases">
        <title>Genome public.</title>
        <authorList>
            <person name="Liu C."/>
            <person name="Sun Q."/>
        </authorList>
    </citation>
    <scope>NUCLEOTIDE SEQUENCE [LARGE SCALE GENOMIC DNA]</scope>
    <source>
        <strain evidence="4 5">NSJ-37</strain>
    </source>
</reference>
<feature type="domain" description="Ppx/GppA phosphatase N-terminal" evidence="2">
    <location>
        <begin position="36"/>
        <end position="316"/>
    </location>
</feature>
<dbReference type="InterPro" id="IPR050273">
    <property type="entry name" value="GppA/Ppx_hydrolase"/>
</dbReference>
<dbReference type="EMBL" id="JACRSX010000004">
    <property type="protein sequence ID" value="MBC8562049.1"/>
    <property type="molecule type" value="Genomic_DNA"/>
</dbReference>
<comment type="caution">
    <text evidence="4">The sequence shown here is derived from an EMBL/GenBank/DDBJ whole genome shotgun (WGS) entry which is preliminary data.</text>
</comment>
<evidence type="ECO:0000259" key="3">
    <source>
        <dbReference type="Pfam" id="PF21447"/>
    </source>
</evidence>
<dbReference type="InterPro" id="IPR048950">
    <property type="entry name" value="Ppx_GppA_C"/>
</dbReference>
<evidence type="ECO:0000256" key="1">
    <source>
        <dbReference type="ARBA" id="ARBA00007125"/>
    </source>
</evidence>